<organism evidence="1 2">
    <name type="scientific">Heliorestis convoluta</name>
    <dbReference type="NCBI Taxonomy" id="356322"/>
    <lineage>
        <taxon>Bacteria</taxon>
        <taxon>Bacillati</taxon>
        <taxon>Bacillota</taxon>
        <taxon>Clostridia</taxon>
        <taxon>Eubacteriales</taxon>
        <taxon>Heliobacteriaceae</taxon>
        <taxon>Heliorestis</taxon>
    </lineage>
</organism>
<evidence type="ECO:0000313" key="2">
    <source>
        <dbReference type="Proteomes" id="UP000366051"/>
    </source>
</evidence>
<dbReference type="EMBL" id="CP045875">
    <property type="protein sequence ID" value="QGG48862.1"/>
    <property type="molecule type" value="Genomic_DNA"/>
</dbReference>
<sequence length="53" mass="5994">MDIHKLSIFKLAIGHAEVVNLTDTHKISRCPQPSVHQQGVYKPLSINLQRETT</sequence>
<dbReference type="AlphaFoldDB" id="A0A5Q2N679"/>
<dbReference type="Proteomes" id="UP000366051">
    <property type="component" value="Chromosome"/>
</dbReference>
<evidence type="ECO:0000313" key="1">
    <source>
        <dbReference type="EMBL" id="QGG48862.1"/>
    </source>
</evidence>
<gene>
    <name evidence="1" type="ORF">FTV88_2773</name>
</gene>
<keyword evidence="2" id="KW-1185">Reference proteome</keyword>
<protein>
    <submittedName>
        <fullName evidence="1">Uncharacterized protein</fullName>
    </submittedName>
</protein>
<proteinExistence type="predicted"/>
<dbReference type="KEGG" id="hcv:FTV88_2773"/>
<name>A0A5Q2N679_9FIRM</name>
<reference evidence="2" key="1">
    <citation type="submission" date="2019-11" db="EMBL/GenBank/DDBJ databases">
        <title>Genome sequence of Heliorestis convoluta strain HH, an alkaliphilic and minimalistic phototrophic bacterium from a soda lake in Egypt.</title>
        <authorList>
            <person name="Dewey E.D."/>
            <person name="Stokes L.M."/>
            <person name="Burchell B.M."/>
            <person name="Shaffer K.N."/>
            <person name="Huntington A.M."/>
            <person name="Baker J.M."/>
            <person name="Nadendla S."/>
            <person name="Giglio M.G."/>
            <person name="Touchman J.W."/>
            <person name="Blankenship R.E."/>
            <person name="Madigan M.T."/>
            <person name="Sattley W.M."/>
        </authorList>
    </citation>
    <scope>NUCLEOTIDE SEQUENCE [LARGE SCALE GENOMIC DNA]</scope>
    <source>
        <strain evidence="2">HH</strain>
    </source>
</reference>
<accession>A0A5Q2N679</accession>